<dbReference type="InterPro" id="IPR050109">
    <property type="entry name" value="HTH-type_TetR-like_transc_reg"/>
</dbReference>
<dbReference type="EMBL" id="VWPH01000013">
    <property type="protein sequence ID" value="KAA5829056.1"/>
    <property type="molecule type" value="Genomic_DNA"/>
</dbReference>
<dbReference type="PANTHER" id="PTHR30055:SF231">
    <property type="entry name" value="TRANSCRIPTIONAL REGULATORY PROTEIN (PROBABLY DEOR-FAMILY)-RELATED"/>
    <property type="match status" value="1"/>
</dbReference>
<name>A0A5M7BH24_SACHI</name>
<accession>A0A5M7BH24</accession>
<dbReference type="GO" id="GO:0003700">
    <property type="term" value="F:DNA-binding transcription factor activity"/>
    <property type="evidence" value="ECO:0007669"/>
    <property type="project" value="TreeGrafter"/>
</dbReference>
<proteinExistence type="predicted"/>
<comment type="caution">
    <text evidence="4">The sequence shown here is derived from an EMBL/GenBank/DDBJ whole genome shotgun (WGS) entry which is preliminary data.</text>
</comment>
<dbReference type="Gene3D" id="1.10.357.10">
    <property type="entry name" value="Tetracycline Repressor, domain 2"/>
    <property type="match status" value="1"/>
</dbReference>
<reference evidence="4 5" key="1">
    <citation type="submission" date="2019-09" db="EMBL/GenBank/DDBJ databases">
        <title>Draft genome sequence of the thermophilic Saccharopolyspora hirsuta VKM Ac-666T.</title>
        <authorList>
            <person name="Lobastova T.G."/>
            <person name="Fokina V."/>
            <person name="Bragin E.Y."/>
            <person name="Shtratnikova V.Y."/>
            <person name="Starodumova I.P."/>
            <person name="Tarlachkov S.V."/>
            <person name="Donova M.V."/>
        </authorList>
    </citation>
    <scope>NUCLEOTIDE SEQUENCE [LARGE SCALE GENOMIC DNA]</scope>
    <source>
        <strain evidence="4 5">VKM Ac-666</strain>
    </source>
</reference>
<dbReference type="AlphaFoldDB" id="A0A5M7BH24"/>
<evidence type="ECO:0000259" key="3">
    <source>
        <dbReference type="PROSITE" id="PS50977"/>
    </source>
</evidence>
<dbReference type="RefSeq" id="WP_150069341.1">
    <property type="nucleotide sequence ID" value="NZ_JBEPDJ010000029.1"/>
</dbReference>
<evidence type="ECO:0000313" key="5">
    <source>
        <dbReference type="Proteomes" id="UP000323946"/>
    </source>
</evidence>
<dbReference type="SMR" id="A0A5M7BH24"/>
<evidence type="ECO:0000256" key="1">
    <source>
        <dbReference type="ARBA" id="ARBA00023125"/>
    </source>
</evidence>
<feature type="domain" description="HTH tetR-type" evidence="3">
    <location>
        <begin position="17"/>
        <end position="77"/>
    </location>
</feature>
<dbReference type="GO" id="GO:0000976">
    <property type="term" value="F:transcription cis-regulatory region binding"/>
    <property type="evidence" value="ECO:0007669"/>
    <property type="project" value="TreeGrafter"/>
</dbReference>
<dbReference type="SUPFAM" id="SSF46689">
    <property type="entry name" value="Homeodomain-like"/>
    <property type="match status" value="1"/>
</dbReference>
<dbReference type="OrthoDB" id="6929199at2"/>
<gene>
    <name evidence="4" type="ORF">F1721_25580</name>
</gene>
<dbReference type="Pfam" id="PF17940">
    <property type="entry name" value="TetR_C_31"/>
    <property type="match status" value="1"/>
</dbReference>
<dbReference type="InterPro" id="IPR009057">
    <property type="entry name" value="Homeodomain-like_sf"/>
</dbReference>
<protein>
    <submittedName>
        <fullName evidence="4">TetR family transcriptional regulator</fullName>
    </submittedName>
</protein>
<keyword evidence="5" id="KW-1185">Reference proteome</keyword>
<keyword evidence="1 2" id="KW-0238">DNA-binding</keyword>
<dbReference type="InterPro" id="IPR001647">
    <property type="entry name" value="HTH_TetR"/>
</dbReference>
<organism evidence="4 5">
    <name type="scientific">Saccharopolyspora hirsuta</name>
    <dbReference type="NCBI Taxonomy" id="1837"/>
    <lineage>
        <taxon>Bacteria</taxon>
        <taxon>Bacillati</taxon>
        <taxon>Actinomycetota</taxon>
        <taxon>Actinomycetes</taxon>
        <taxon>Pseudonocardiales</taxon>
        <taxon>Pseudonocardiaceae</taxon>
        <taxon>Saccharopolyspora</taxon>
    </lineage>
</organism>
<dbReference type="PANTHER" id="PTHR30055">
    <property type="entry name" value="HTH-TYPE TRANSCRIPTIONAL REGULATOR RUTR"/>
    <property type="match status" value="1"/>
</dbReference>
<evidence type="ECO:0000313" key="4">
    <source>
        <dbReference type="EMBL" id="KAA5829056.1"/>
    </source>
</evidence>
<evidence type="ECO:0000256" key="2">
    <source>
        <dbReference type="PROSITE-ProRule" id="PRU00335"/>
    </source>
</evidence>
<dbReference type="Pfam" id="PF00440">
    <property type="entry name" value="TetR_N"/>
    <property type="match status" value="1"/>
</dbReference>
<dbReference type="PROSITE" id="PS50977">
    <property type="entry name" value="HTH_TETR_2"/>
    <property type="match status" value="1"/>
</dbReference>
<sequence>MTRPRAEETDGRRAKGERRRRAIIDAALRVVAREGVGAVSHRNIAREADVPPASIAYYFDGIDDLLVAALMEGCEGLIAQLDQLHEQVRERADWPRAIAENLAGVLRDHRERTLGEYELYLLAARRPALRPAARRWIEAASGYVNGGRGGDGPAIRALFAAIDGILMQGLIADEPPTADDLEPVLRFLVQPVDYLRDRGYLD</sequence>
<feature type="DNA-binding region" description="H-T-H motif" evidence="2">
    <location>
        <begin position="40"/>
        <end position="59"/>
    </location>
</feature>
<dbReference type="Proteomes" id="UP000323946">
    <property type="component" value="Unassembled WGS sequence"/>
</dbReference>
<dbReference type="InterPro" id="IPR041583">
    <property type="entry name" value="TetR_C_31"/>
</dbReference>